<protein>
    <recommendedName>
        <fullName evidence="1">HNH nuclease domain-containing protein</fullName>
    </recommendedName>
</protein>
<organism evidence="2 3">
    <name type="scientific">Candidatus Staskawiczbacteria bacterium RIFCSPLOWO2_01_FULL_38_12b</name>
    <dbReference type="NCBI Taxonomy" id="1802214"/>
    <lineage>
        <taxon>Bacteria</taxon>
        <taxon>Candidatus Staskawicziibacteriota</taxon>
    </lineage>
</organism>
<dbReference type="AlphaFoldDB" id="A0A1G2IHD6"/>
<dbReference type="InterPro" id="IPR002711">
    <property type="entry name" value="HNH"/>
</dbReference>
<dbReference type="GO" id="GO:0004519">
    <property type="term" value="F:endonuclease activity"/>
    <property type="evidence" value="ECO:0007669"/>
    <property type="project" value="InterPro"/>
</dbReference>
<dbReference type="GO" id="GO:0008270">
    <property type="term" value="F:zinc ion binding"/>
    <property type="evidence" value="ECO:0007669"/>
    <property type="project" value="InterPro"/>
</dbReference>
<dbReference type="InterPro" id="IPR003615">
    <property type="entry name" value="HNH_nuc"/>
</dbReference>
<sequence length="220" mass="25676">MKKTIRYSKEWRKKVSKSWFKKGLSPHNKGIPMSLNSKRKLSKSLKGKKAWNKGIKMTEEQKNYLSQKFKGIHRSTKTEFKKGQFIGNKNPAKRSAIRKKISDAKIGLPHLNQRGKNHGLWKGGVTPENEKIRKSLDYIIWRKVVFSRDNWTCQKCKIRGGKIHSHHIHNFADFSNLRTSINNGITLCKNCHKDFHKVFGLKNTKKSKLKKFLRNRPVAK</sequence>
<dbReference type="SMART" id="SM00507">
    <property type="entry name" value="HNHc"/>
    <property type="match status" value="1"/>
</dbReference>
<evidence type="ECO:0000259" key="1">
    <source>
        <dbReference type="SMART" id="SM00507"/>
    </source>
</evidence>
<comment type="caution">
    <text evidence="2">The sequence shown here is derived from an EMBL/GenBank/DDBJ whole genome shotgun (WGS) entry which is preliminary data.</text>
</comment>
<evidence type="ECO:0000313" key="3">
    <source>
        <dbReference type="Proteomes" id="UP000176774"/>
    </source>
</evidence>
<name>A0A1G2IHD6_9BACT</name>
<dbReference type="EMBL" id="MHPA01000005">
    <property type="protein sequence ID" value="OGZ73880.1"/>
    <property type="molecule type" value="Genomic_DNA"/>
</dbReference>
<reference evidence="2 3" key="1">
    <citation type="journal article" date="2016" name="Nat. Commun.">
        <title>Thousands of microbial genomes shed light on interconnected biogeochemical processes in an aquifer system.</title>
        <authorList>
            <person name="Anantharaman K."/>
            <person name="Brown C.T."/>
            <person name="Hug L.A."/>
            <person name="Sharon I."/>
            <person name="Castelle C.J."/>
            <person name="Probst A.J."/>
            <person name="Thomas B.C."/>
            <person name="Singh A."/>
            <person name="Wilkins M.J."/>
            <person name="Karaoz U."/>
            <person name="Brodie E.L."/>
            <person name="Williams K.H."/>
            <person name="Hubbard S.S."/>
            <person name="Banfield J.F."/>
        </authorList>
    </citation>
    <scope>NUCLEOTIDE SEQUENCE [LARGE SCALE GENOMIC DNA]</scope>
</reference>
<dbReference type="Pfam" id="PF07460">
    <property type="entry name" value="NUMOD3"/>
    <property type="match status" value="1"/>
</dbReference>
<gene>
    <name evidence="2" type="ORF">A2908_00835</name>
</gene>
<dbReference type="STRING" id="1802214.A2908_00835"/>
<proteinExistence type="predicted"/>
<dbReference type="GO" id="GO:0003677">
    <property type="term" value="F:DNA binding"/>
    <property type="evidence" value="ECO:0007669"/>
    <property type="project" value="InterPro"/>
</dbReference>
<evidence type="ECO:0000313" key="2">
    <source>
        <dbReference type="EMBL" id="OGZ73880.1"/>
    </source>
</evidence>
<dbReference type="Proteomes" id="UP000176774">
    <property type="component" value="Unassembled WGS sequence"/>
</dbReference>
<accession>A0A1G2IHD6</accession>
<dbReference type="Pfam" id="PF01844">
    <property type="entry name" value="HNH"/>
    <property type="match status" value="1"/>
</dbReference>
<feature type="domain" description="HNH nuclease" evidence="1">
    <location>
        <begin position="140"/>
        <end position="193"/>
    </location>
</feature>
<dbReference type="CDD" id="cd00085">
    <property type="entry name" value="HNHc"/>
    <property type="match status" value="1"/>
</dbReference>
<dbReference type="Gene3D" id="1.10.30.50">
    <property type="match status" value="1"/>
</dbReference>
<dbReference type="InterPro" id="IPR003611">
    <property type="entry name" value="NUMOD3"/>
</dbReference>